<dbReference type="GO" id="GO:0030246">
    <property type="term" value="F:carbohydrate binding"/>
    <property type="evidence" value="ECO:0007669"/>
    <property type="project" value="UniProtKB-KW"/>
</dbReference>
<evidence type="ECO:0000256" key="4">
    <source>
        <dbReference type="ARBA" id="ARBA00023157"/>
    </source>
</evidence>
<evidence type="ECO:0000259" key="6">
    <source>
        <dbReference type="PROSITE" id="PS51406"/>
    </source>
</evidence>
<keyword evidence="2" id="KW-0430">Lectin</keyword>
<dbReference type="EMBL" id="JAGEUA010000001">
    <property type="protein sequence ID" value="KAL1023975.1"/>
    <property type="molecule type" value="Genomic_DNA"/>
</dbReference>
<dbReference type="InterPro" id="IPR014716">
    <property type="entry name" value="Fibrinogen_a/b/g_C_1"/>
</dbReference>
<dbReference type="PANTHER" id="PTHR16146">
    <property type="entry name" value="INTELECTIN"/>
    <property type="match status" value="1"/>
</dbReference>
<dbReference type="Proteomes" id="UP001557470">
    <property type="component" value="Unassembled WGS sequence"/>
</dbReference>
<evidence type="ECO:0000256" key="5">
    <source>
        <dbReference type="SAM" id="SignalP"/>
    </source>
</evidence>
<organism evidence="7 8">
    <name type="scientific">Umbra pygmaea</name>
    <name type="common">Eastern mudminnow</name>
    <dbReference type="NCBI Taxonomy" id="75934"/>
    <lineage>
        <taxon>Eukaryota</taxon>
        <taxon>Metazoa</taxon>
        <taxon>Chordata</taxon>
        <taxon>Craniata</taxon>
        <taxon>Vertebrata</taxon>
        <taxon>Euteleostomi</taxon>
        <taxon>Actinopterygii</taxon>
        <taxon>Neopterygii</taxon>
        <taxon>Teleostei</taxon>
        <taxon>Protacanthopterygii</taxon>
        <taxon>Esociformes</taxon>
        <taxon>Umbridae</taxon>
        <taxon>Umbra</taxon>
    </lineage>
</organism>
<dbReference type="PANTHER" id="PTHR16146:SF46">
    <property type="entry name" value="INTELECTIN-1A-RELATED"/>
    <property type="match status" value="1"/>
</dbReference>
<feature type="signal peptide" evidence="5">
    <location>
        <begin position="1"/>
        <end position="18"/>
    </location>
</feature>
<protein>
    <recommendedName>
        <fullName evidence="6">Fibrinogen C-terminal domain-containing protein</fullName>
    </recommendedName>
</protein>
<reference evidence="7 8" key="1">
    <citation type="submission" date="2024-06" db="EMBL/GenBank/DDBJ databases">
        <authorList>
            <person name="Pan Q."/>
            <person name="Wen M."/>
            <person name="Jouanno E."/>
            <person name="Zahm M."/>
            <person name="Klopp C."/>
            <person name="Cabau C."/>
            <person name="Louis A."/>
            <person name="Berthelot C."/>
            <person name="Parey E."/>
            <person name="Roest Crollius H."/>
            <person name="Montfort J."/>
            <person name="Robinson-Rechavi M."/>
            <person name="Bouchez O."/>
            <person name="Lampietro C."/>
            <person name="Lopez Roques C."/>
            <person name="Donnadieu C."/>
            <person name="Postlethwait J."/>
            <person name="Bobe J."/>
            <person name="Verreycken H."/>
            <person name="Guiguen Y."/>
        </authorList>
    </citation>
    <scope>NUCLEOTIDE SEQUENCE [LARGE SCALE GENOMIC DNA]</scope>
    <source>
        <strain evidence="7">Up_M1</strain>
        <tissue evidence="7">Testis</tissue>
    </source>
</reference>
<dbReference type="InterPro" id="IPR036056">
    <property type="entry name" value="Fibrinogen-like_C"/>
</dbReference>
<keyword evidence="5" id="KW-0732">Signal</keyword>
<evidence type="ECO:0000256" key="2">
    <source>
        <dbReference type="ARBA" id="ARBA00022734"/>
    </source>
</evidence>
<comment type="caution">
    <text evidence="7">The sequence shown here is derived from an EMBL/GenBank/DDBJ whole genome shotgun (WGS) entry which is preliminary data.</text>
</comment>
<keyword evidence="1" id="KW-0479">Metal-binding</keyword>
<dbReference type="SUPFAM" id="SSF56496">
    <property type="entry name" value="Fibrinogen C-terminal domain-like"/>
    <property type="match status" value="1"/>
</dbReference>
<dbReference type="Gene3D" id="3.90.215.10">
    <property type="entry name" value="Gamma Fibrinogen, chain A, domain 1"/>
    <property type="match status" value="1"/>
</dbReference>
<dbReference type="NCBIfam" id="NF040941">
    <property type="entry name" value="GGGWT_bact"/>
    <property type="match status" value="1"/>
</dbReference>
<keyword evidence="3" id="KW-0106">Calcium</keyword>
<dbReference type="PROSITE" id="PS51406">
    <property type="entry name" value="FIBRINOGEN_C_2"/>
    <property type="match status" value="1"/>
</dbReference>
<dbReference type="GO" id="GO:0046872">
    <property type="term" value="F:metal ion binding"/>
    <property type="evidence" value="ECO:0007669"/>
    <property type="project" value="UniProtKB-KW"/>
</dbReference>
<feature type="chain" id="PRO_5044800585" description="Fibrinogen C-terminal domain-containing protein" evidence="5">
    <location>
        <begin position="19"/>
        <end position="321"/>
    </location>
</feature>
<evidence type="ECO:0000313" key="7">
    <source>
        <dbReference type="EMBL" id="KAL1023975.1"/>
    </source>
</evidence>
<feature type="domain" description="Fibrinogen C-terminal" evidence="6">
    <location>
        <begin position="40"/>
        <end position="96"/>
    </location>
</feature>
<gene>
    <name evidence="7" type="ORF">UPYG_G00049760</name>
</gene>
<evidence type="ECO:0000256" key="1">
    <source>
        <dbReference type="ARBA" id="ARBA00022723"/>
    </source>
</evidence>
<proteinExistence type="predicted"/>
<name>A0ABD0Y513_UMBPY</name>
<evidence type="ECO:0000256" key="3">
    <source>
        <dbReference type="ARBA" id="ARBA00022837"/>
    </source>
</evidence>
<keyword evidence="8" id="KW-1185">Reference proteome</keyword>
<evidence type="ECO:0000313" key="8">
    <source>
        <dbReference type="Proteomes" id="UP001557470"/>
    </source>
</evidence>
<dbReference type="AlphaFoldDB" id="A0ABD0Y513"/>
<accession>A0ABD0Y513</accession>
<keyword evidence="4" id="KW-1015">Disulfide bond</keyword>
<dbReference type="InterPro" id="IPR002181">
    <property type="entry name" value="Fibrinogen_a/b/g_C_dom"/>
</dbReference>
<sequence length="321" mass="35016">MKKLVVVILALSLPGGRCAPTDPDVGIQYHSGGLSIDISVGRHLNASSCKQLKEQYNTKDDGLYYLTSSSGTEYMTFCDMTTAGGGWTLVAGARENNMYGRCTVGDRWSSQQGNDINNPGGDGNWDNTNTFGTPEGATADDFKNPGYYDITAEDMSVWHVPNKALHPTWKSSSILRYHTDSKFFTQYGGNLYGLFKRYPVRYGIGQCNVNLGPSIPVKYDLGSPDTNKLFYGPNSRGEFQPGFITFRAINNERAAMAICSGVKPTGCNTEHYCIGGGGFWPEAGPRQCGDFASFDGEGYGTNLGWSASKEITEATVLLFYR</sequence>